<feature type="compositionally biased region" description="Acidic residues" evidence="1">
    <location>
        <begin position="124"/>
        <end position="137"/>
    </location>
</feature>
<feature type="compositionally biased region" description="Basic and acidic residues" evidence="1">
    <location>
        <begin position="46"/>
        <end position="57"/>
    </location>
</feature>
<feature type="region of interest" description="Disordered" evidence="1">
    <location>
        <begin position="236"/>
        <end position="337"/>
    </location>
</feature>
<dbReference type="Proteomes" id="UP000192578">
    <property type="component" value="Unassembled WGS sequence"/>
</dbReference>
<organism evidence="2 3">
    <name type="scientific">Hypsibius exemplaris</name>
    <name type="common">Freshwater tardigrade</name>
    <dbReference type="NCBI Taxonomy" id="2072580"/>
    <lineage>
        <taxon>Eukaryota</taxon>
        <taxon>Metazoa</taxon>
        <taxon>Ecdysozoa</taxon>
        <taxon>Tardigrada</taxon>
        <taxon>Eutardigrada</taxon>
        <taxon>Parachela</taxon>
        <taxon>Hypsibioidea</taxon>
        <taxon>Hypsibiidae</taxon>
        <taxon>Hypsibius</taxon>
    </lineage>
</organism>
<feature type="compositionally biased region" description="Basic and acidic residues" evidence="1">
    <location>
        <begin position="138"/>
        <end position="149"/>
    </location>
</feature>
<feature type="compositionally biased region" description="Basic and acidic residues" evidence="1">
    <location>
        <begin position="326"/>
        <end position="337"/>
    </location>
</feature>
<gene>
    <name evidence="2" type="ORF">BV898_00054</name>
</gene>
<dbReference type="AlphaFoldDB" id="A0A1W0XEX9"/>
<name>A0A1W0XEX9_HYPEX</name>
<dbReference type="EMBL" id="MTYJ01000001">
    <property type="protein sequence ID" value="OQV25911.1"/>
    <property type="molecule type" value="Genomic_DNA"/>
</dbReference>
<feature type="compositionally biased region" description="Basic and acidic residues" evidence="1">
    <location>
        <begin position="296"/>
        <end position="312"/>
    </location>
</feature>
<proteinExistence type="predicted"/>
<keyword evidence="3" id="KW-1185">Reference proteome</keyword>
<feature type="region of interest" description="Disordered" evidence="1">
    <location>
        <begin position="91"/>
        <end position="209"/>
    </location>
</feature>
<feature type="compositionally biased region" description="Polar residues" evidence="1">
    <location>
        <begin position="99"/>
        <end position="112"/>
    </location>
</feature>
<evidence type="ECO:0000256" key="1">
    <source>
        <dbReference type="SAM" id="MobiDB-lite"/>
    </source>
</evidence>
<accession>A0A1W0XEX9</accession>
<feature type="compositionally biased region" description="Basic and acidic residues" evidence="1">
    <location>
        <begin position="163"/>
        <end position="183"/>
    </location>
</feature>
<feature type="compositionally biased region" description="Basic and acidic residues" evidence="1">
    <location>
        <begin position="236"/>
        <end position="280"/>
    </location>
</feature>
<protein>
    <submittedName>
        <fullName evidence="2">Uncharacterized protein</fullName>
    </submittedName>
</protein>
<reference evidence="3" key="1">
    <citation type="submission" date="2017-01" db="EMBL/GenBank/DDBJ databases">
        <title>Comparative genomics of anhydrobiosis in the tardigrade Hypsibius dujardini.</title>
        <authorList>
            <person name="Yoshida Y."/>
            <person name="Koutsovoulos G."/>
            <person name="Laetsch D."/>
            <person name="Stevens L."/>
            <person name="Kumar S."/>
            <person name="Horikawa D."/>
            <person name="Ishino K."/>
            <person name="Komine S."/>
            <person name="Tomita M."/>
            <person name="Blaxter M."/>
            <person name="Arakawa K."/>
        </authorList>
    </citation>
    <scope>NUCLEOTIDE SEQUENCE [LARGE SCALE GENOMIC DNA]</scope>
    <source>
        <strain evidence="3">Z151</strain>
    </source>
</reference>
<feature type="region of interest" description="Disordered" evidence="1">
    <location>
        <begin position="31"/>
        <end position="57"/>
    </location>
</feature>
<sequence length="355" mass="37853">MADKVGAKKPLVSPGGAKNIAAAKAAFGAGGVASNGAAGSPQSRTRTAEATKNEDPKTAVTLIGKAVGPAAQSGPTQAVAVIKEAVLEEVKPTAVAPSAKSQLAASTISKKQAVSDESSSASSSDEDSDESSDEDSDVSDRKSKPKKIDIGVSLSSIKAAFQQDDKSRQQNIKKGYDVEEFKRQCKQASELGGTGTEGTVENDPAAQNPDVIKNAVQNDLGLDGIKSSAKDIKSRFENYSDSHAESGKGNEELQQLKERSEVSGQKSKWENPEALLDRNPKPSQPDIEVSASKATKMKEKFEKKARKEEKKNKTPRPKHRTASECNNRDGNRDGGKLEELMLDLELVAMRRVVYK</sequence>
<dbReference type="OrthoDB" id="10632526at2759"/>
<comment type="caution">
    <text evidence="2">The sequence shown here is derived from an EMBL/GenBank/DDBJ whole genome shotgun (WGS) entry which is preliminary data.</text>
</comment>
<evidence type="ECO:0000313" key="2">
    <source>
        <dbReference type="EMBL" id="OQV25911.1"/>
    </source>
</evidence>
<evidence type="ECO:0000313" key="3">
    <source>
        <dbReference type="Proteomes" id="UP000192578"/>
    </source>
</evidence>